<dbReference type="InterPro" id="IPR003593">
    <property type="entry name" value="AAA+_ATPase"/>
</dbReference>
<dbReference type="GO" id="GO:0005524">
    <property type="term" value="F:ATP binding"/>
    <property type="evidence" value="ECO:0007669"/>
    <property type="project" value="UniProtKB-KW"/>
</dbReference>
<evidence type="ECO:0000256" key="5">
    <source>
        <dbReference type="ARBA" id="ARBA00022840"/>
    </source>
</evidence>
<keyword evidence="6" id="KW-0046">Antibiotic resistance</keyword>
<feature type="domain" description="ABC transporter" evidence="8">
    <location>
        <begin position="50"/>
        <end position="276"/>
    </location>
</feature>
<dbReference type="GO" id="GO:0046677">
    <property type="term" value="P:response to antibiotic"/>
    <property type="evidence" value="ECO:0007669"/>
    <property type="project" value="UniProtKB-KW"/>
</dbReference>
<dbReference type="GO" id="GO:0016887">
    <property type="term" value="F:ATP hydrolysis activity"/>
    <property type="evidence" value="ECO:0007669"/>
    <property type="project" value="InterPro"/>
</dbReference>
<evidence type="ECO:0000256" key="3">
    <source>
        <dbReference type="ARBA" id="ARBA00022448"/>
    </source>
</evidence>
<comment type="subcellular location">
    <subcellularLocation>
        <location evidence="1">Cell membrane</location>
        <topology evidence="1">Peripheral membrane protein</topology>
    </subcellularLocation>
</comment>
<reference evidence="9 10" key="1">
    <citation type="submission" date="2019-06" db="EMBL/GenBank/DDBJ databases">
        <title>Draft genome sequence of Actinomyces oris CCUG 34288T.</title>
        <authorList>
            <person name="Salva-Serra F."/>
            <person name="Cardew S."/>
            <person name="Moore E."/>
        </authorList>
    </citation>
    <scope>NUCLEOTIDE SEQUENCE [LARGE SCALE GENOMIC DNA]</scope>
    <source>
        <strain evidence="9 10">CCUG 34288</strain>
    </source>
</reference>
<organism evidence="9 10">
    <name type="scientific">Actinomyces oris</name>
    <dbReference type="NCBI Taxonomy" id="544580"/>
    <lineage>
        <taxon>Bacteria</taxon>
        <taxon>Bacillati</taxon>
        <taxon>Actinomycetota</taxon>
        <taxon>Actinomycetes</taxon>
        <taxon>Actinomycetales</taxon>
        <taxon>Actinomycetaceae</taxon>
        <taxon>Actinomyces</taxon>
    </lineage>
</organism>
<evidence type="ECO:0000256" key="4">
    <source>
        <dbReference type="ARBA" id="ARBA00022741"/>
    </source>
</evidence>
<dbReference type="PANTHER" id="PTHR42711:SF5">
    <property type="entry name" value="ABC TRANSPORTER ATP-BINDING PROTEIN NATA"/>
    <property type="match status" value="1"/>
</dbReference>
<dbReference type="SMART" id="SM00382">
    <property type="entry name" value="AAA"/>
    <property type="match status" value="1"/>
</dbReference>
<dbReference type="GO" id="GO:0005886">
    <property type="term" value="C:plasma membrane"/>
    <property type="evidence" value="ECO:0007669"/>
    <property type="project" value="UniProtKB-SubCell"/>
</dbReference>
<protein>
    <submittedName>
        <fullName evidence="9">ABC transporter ATP-binding protein</fullName>
    </submittedName>
</protein>
<dbReference type="InterPro" id="IPR050763">
    <property type="entry name" value="ABC_transporter_ATP-binding"/>
</dbReference>
<dbReference type="PANTHER" id="PTHR42711">
    <property type="entry name" value="ABC TRANSPORTER ATP-BINDING PROTEIN"/>
    <property type="match status" value="1"/>
</dbReference>
<evidence type="ECO:0000256" key="2">
    <source>
        <dbReference type="ARBA" id="ARBA00005417"/>
    </source>
</evidence>
<sequence length="346" mass="35556">MTIVLDHPSPAPSRSVDSSESPPRASTHRRANTAPVGASKTVSEVAAAPVIVRGVRQSYGGREVLRGVDLVVERGSFHGVIGPNGAGKTTLVEIVQGVRRCEAGSVQLLGQAPLPRDPHLLARVGIQPQATAFFTRATVWEHLSTVASIFGASAARAEQLVELMGLGHVLKSRVEKLSGGERQKLAVASAMVHRPEVLFLDEPTAALDATARHDLVGLLGSVREEGTTVVYTTHYLEEAERLCDVVSVLDGGRVVATGSPSSLVAGTGGGASVLLPGAGGFLDVVRGLGPVASAELGADGLTAHVSDVGEAFAAFNAAGVPVGGAQVHGPTLEDAFIELTGKEYAS</sequence>
<keyword evidence="3" id="KW-0813">Transport</keyword>
<dbReference type="CDD" id="cd03230">
    <property type="entry name" value="ABC_DR_subfamily_A"/>
    <property type="match status" value="1"/>
</dbReference>
<dbReference type="PROSITE" id="PS50893">
    <property type="entry name" value="ABC_TRANSPORTER_2"/>
    <property type="match status" value="1"/>
</dbReference>
<accession>A0A508BQ03</accession>
<dbReference type="EMBL" id="VICC01000001">
    <property type="protein sequence ID" value="TQD63363.1"/>
    <property type="molecule type" value="Genomic_DNA"/>
</dbReference>
<dbReference type="AlphaFoldDB" id="A0A508BQ03"/>
<dbReference type="InterPro" id="IPR017871">
    <property type="entry name" value="ABC_transporter-like_CS"/>
</dbReference>
<dbReference type="Proteomes" id="UP000317942">
    <property type="component" value="Unassembled WGS sequence"/>
</dbReference>
<evidence type="ECO:0000256" key="1">
    <source>
        <dbReference type="ARBA" id="ARBA00004202"/>
    </source>
</evidence>
<evidence type="ECO:0000256" key="6">
    <source>
        <dbReference type="ARBA" id="ARBA00023251"/>
    </source>
</evidence>
<proteinExistence type="inferred from homology"/>
<dbReference type="Gene3D" id="3.40.50.300">
    <property type="entry name" value="P-loop containing nucleotide triphosphate hydrolases"/>
    <property type="match status" value="1"/>
</dbReference>
<evidence type="ECO:0000313" key="10">
    <source>
        <dbReference type="Proteomes" id="UP000317942"/>
    </source>
</evidence>
<dbReference type="InterPro" id="IPR003439">
    <property type="entry name" value="ABC_transporter-like_ATP-bd"/>
</dbReference>
<comment type="similarity">
    <text evidence="2">Belongs to the ABC transporter superfamily.</text>
</comment>
<name>A0A508BQ03_9ACTO</name>
<dbReference type="Pfam" id="PF00005">
    <property type="entry name" value="ABC_tran"/>
    <property type="match status" value="1"/>
</dbReference>
<evidence type="ECO:0000259" key="8">
    <source>
        <dbReference type="PROSITE" id="PS50893"/>
    </source>
</evidence>
<dbReference type="SUPFAM" id="SSF52540">
    <property type="entry name" value="P-loop containing nucleoside triphosphate hydrolases"/>
    <property type="match status" value="1"/>
</dbReference>
<evidence type="ECO:0000256" key="7">
    <source>
        <dbReference type="SAM" id="MobiDB-lite"/>
    </source>
</evidence>
<keyword evidence="5 9" id="KW-0067">ATP-binding</keyword>
<gene>
    <name evidence="9" type="ORF">FK267_01925</name>
</gene>
<comment type="caution">
    <text evidence="9">The sequence shown here is derived from an EMBL/GenBank/DDBJ whole genome shotgun (WGS) entry which is preliminary data.</text>
</comment>
<dbReference type="PROSITE" id="PS00211">
    <property type="entry name" value="ABC_TRANSPORTER_1"/>
    <property type="match status" value="1"/>
</dbReference>
<feature type="region of interest" description="Disordered" evidence="7">
    <location>
        <begin position="1"/>
        <end position="39"/>
    </location>
</feature>
<keyword evidence="4" id="KW-0547">Nucleotide-binding</keyword>
<dbReference type="InterPro" id="IPR027417">
    <property type="entry name" value="P-loop_NTPase"/>
</dbReference>
<evidence type="ECO:0000313" key="9">
    <source>
        <dbReference type="EMBL" id="TQD63363.1"/>
    </source>
</evidence>